<reference evidence="1 2" key="1">
    <citation type="submission" date="2019-10" db="EMBL/GenBank/DDBJ databases">
        <title>Whole genome shotgun sequence of Acrocarpospora corrugata NBRC 13972.</title>
        <authorList>
            <person name="Ichikawa N."/>
            <person name="Kimura A."/>
            <person name="Kitahashi Y."/>
            <person name="Komaki H."/>
            <person name="Oguchi A."/>
        </authorList>
    </citation>
    <scope>NUCLEOTIDE SEQUENCE [LARGE SCALE GENOMIC DNA]</scope>
    <source>
        <strain evidence="1 2">NBRC 13972</strain>
    </source>
</reference>
<dbReference type="EMBL" id="BLAD01000038">
    <property type="protein sequence ID" value="GER98924.1"/>
    <property type="molecule type" value="Genomic_DNA"/>
</dbReference>
<accession>A0A5M3VQ69</accession>
<proteinExistence type="predicted"/>
<dbReference type="AlphaFoldDB" id="A0A5M3VQ69"/>
<comment type="caution">
    <text evidence="1">The sequence shown here is derived from an EMBL/GenBank/DDBJ whole genome shotgun (WGS) entry which is preliminary data.</text>
</comment>
<dbReference type="OrthoDB" id="188354at2"/>
<dbReference type="RefSeq" id="WP_155335359.1">
    <property type="nucleotide sequence ID" value="NZ_BAAABN010000042.1"/>
</dbReference>
<organism evidence="1 2">
    <name type="scientific">Acrocarpospora corrugata</name>
    <dbReference type="NCBI Taxonomy" id="35763"/>
    <lineage>
        <taxon>Bacteria</taxon>
        <taxon>Bacillati</taxon>
        <taxon>Actinomycetota</taxon>
        <taxon>Actinomycetes</taxon>
        <taxon>Streptosporangiales</taxon>
        <taxon>Streptosporangiaceae</taxon>
        <taxon>Acrocarpospora</taxon>
    </lineage>
</organism>
<name>A0A5M3VQ69_9ACTN</name>
<dbReference type="Pfam" id="PF09661">
    <property type="entry name" value="DUF2398"/>
    <property type="match status" value="1"/>
</dbReference>
<dbReference type="Proteomes" id="UP000334990">
    <property type="component" value="Unassembled WGS sequence"/>
</dbReference>
<evidence type="ECO:0008006" key="3">
    <source>
        <dbReference type="Google" id="ProtNLM"/>
    </source>
</evidence>
<sequence>MGGVAEQVSSLELADYQRAVRLLLSHALITDAHPNRAALPLIRRWAGQLRTDLHEVLGYRLVTTPNTARLLRAQDELDVTRPARTRTDRPFDRRRYAYLVLTLATLGRSGPQTALSELADAVAADAARIDGLGLDTERKPDRDAFVDAVTWLAERGALTLADGSAADWVSSPDQAEALYDIDREVVFAIYQPSRVLQHMSSVTGLLDHDRGVAQGVHRVREAAARRARRLVLEHPVVYYADAGESLRGQLRHPGLAEDLERLTGQAVERRAEGVALVDTSGRLSDLRFPSGGTPSQAALLLAARIAARVETSRPSMLPAPTSAERTETLAASIDAGLPVKGVLAELSEAETAEREPAEAQAYPFVTDAWLRAAMTQLMETYGTAFSLAWRGDPDRLLREAVRLLVALRLVVRVEGGVLALPLLARYRGATAEVRPRARRAERQQDTLFEASEVK</sequence>
<dbReference type="InterPro" id="IPR013494">
    <property type="entry name" value="CHP02678"/>
</dbReference>
<evidence type="ECO:0000313" key="2">
    <source>
        <dbReference type="Proteomes" id="UP000334990"/>
    </source>
</evidence>
<keyword evidence="2" id="KW-1185">Reference proteome</keyword>
<dbReference type="NCBIfam" id="TIGR02678">
    <property type="entry name" value="TIGR02678 family protein"/>
    <property type="match status" value="1"/>
</dbReference>
<protein>
    <recommendedName>
        <fullName evidence="3">TIGR02678 family protein</fullName>
    </recommendedName>
</protein>
<gene>
    <name evidence="1" type="ORF">Acor_09880</name>
</gene>
<evidence type="ECO:0000313" key="1">
    <source>
        <dbReference type="EMBL" id="GER98924.1"/>
    </source>
</evidence>